<keyword evidence="1" id="KW-0472">Membrane</keyword>
<accession>A0ABQ9JK87</accession>
<evidence type="ECO:0000313" key="2">
    <source>
        <dbReference type="EMBL" id="KAJ8978616.1"/>
    </source>
</evidence>
<gene>
    <name evidence="2" type="ORF">NQ317_014544</name>
</gene>
<evidence type="ECO:0000313" key="3">
    <source>
        <dbReference type="Proteomes" id="UP001162164"/>
    </source>
</evidence>
<keyword evidence="1" id="KW-1133">Transmembrane helix</keyword>
<dbReference type="Proteomes" id="UP001162164">
    <property type="component" value="Unassembled WGS sequence"/>
</dbReference>
<protein>
    <submittedName>
        <fullName evidence="2">Uncharacterized protein</fullName>
    </submittedName>
</protein>
<keyword evidence="1" id="KW-0812">Transmembrane</keyword>
<name>A0ABQ9JK87_9CUCU</name>
<reference evidence="2" key="1">
    <citation type="journal article" date="2023" name="Insect Mol. Biol.">
        <title>Genome sequencing provides insights into the evolution of gene families encoding plant cell wall-degrading enzymes in longhorned beetles.</title>
        <authorList>
            <person name="Shin N.R."/>
            <person name="Okamura Y."/>
            <person name="Kirsch R."/>
            <person name="Pauchet Y."/>
        </authorList>
    </citation>
    <scope>NUCLEOTIDE SEQUENCE</scope>
    <source>
        <strain evidence="2">MMC_N1</strain>
    </source>
</reference>
<proteinExistence type="predicted"/>
<feature type="transmembrane region" description="Helical" evidence="1">
    <location>
        <begin position="40"/>
        <end position="62"/>
    </location>
</feature>
<evidence type="ECO:0000256" key="1">
    <source>
        <dbReference type="SAM" id="Phobius"/>
    </source>
</evidence>
<comment type="caution">
    <text evidence="2">The sequence shown here is derived from an EMBL/GenBank/DDBJ whole genome shotgun (WGS) entry which is preliminary data.</text>
</comment>
<sequence length="115" mass="13025">MSSSRFTGFVNVPVGSTTRFYLLPPRHQEVHYRPTNTLKAFLFLVFLFLVFLVNSCAVLRFCTSRYPIGGAIPVVPRLTLWWSTDAAIAGLEATDKLHKQLFSHNNYFVSLVMGL</sequence>
<dbReference type="EMBL" id="JAPWTJ010000417">
    <property type="protein sequence ID" value="KAJ8978616.1"/>
    <property type="molecule type" value="Genomic_DNA"/>
</dbReference>
<keyword evidence="3" id="KW-1185">Reference proteome</keyword>
<organism evidence="2 3">
    <name type="scientific">Molorchus minor</name>
    <dbReference type="NCBI Taxonomy" id="1323400"/>
    <lineage>
        <taxon>Eukaryota</taxon>
        <taxon>Metazoa</taxon>
        <taxon>Ecdysozoa</taxon>
        <taxon>Arthropoda</taxon>
        <taxon>Hexapoda</taxon>
        <taxon>Insecta</taxon>
        <taxon>Pterygota</taxon>
        <taxon>Neoptera</taxon>
        <taxon>Endopterygota</taxon>
        <taxon>Coleoptera</taxon>
        <taxon>Polyphaga</taxon>
        <taxon>Cucujiformia</taxon>
        <taxon>Chrysomeloidea</taxon>
        <taxon>Cerambycidae</taxon>
        <taxon>Lamiinae</taxon>
        <taxon>Monochamini</taxon>
        <taxon>Molorchus</taxon>
    </lineage>
</organism>